<dbReference type="PANTHER" id="PTHR48098">
    <property type="entry name" value="ENTEROCHELIN ESTERASE-RELATED"/>
    <property type="match status" value="1"/>
</dbReference>
<dbReference type="SUPFAM" id="SSF53474">
    <property type="entry name" value="alpha/beta-Hydrolases"/>
    <property type="match status" value="1"/>
</dbReference>
<dbReference type="InterPro" id="IPR006311">
    <property type="entry name" value="TAT_signal"/>
</dbReference>
<dbReference type="EC" id="2.3.1.122" evidence="3"/>
<comment type="catalytic activity">
    <reaction evidence="8">
        <text>an acyl-CoA + a 1,2-diacyl-sn-glycerol = a triacyl-sn-glycerol + CoA</text>
        <dbReference type="Rhea" id="RHEA:10868"/>
        <dbReference type="ChEBI" id="CHEBI:17815"/>
        <dbReference type="ChEBI" id="CHEBI:57287"/>
        <dbReference type="ChEBI" id="CHEBI:58342"/>
        <dbReference type="ChEBI" id="CHEBI:64615"/>
        <dbReference type="EC" id="2.3.1.20"/>
    </reaction>
</comment>
<dbReference type="PROSITE" id="PS51318">
    <property type="entry name" value="TAT"/>
    <property type="match status" value="1"/>
</dbReference>
<reference evidence="10" key="1">
    <citation type="submission" date="2023-07" db="EMBL/GenBank/DDBJ databases">
        <title>30 novel species of actinomycetes from the DSMZ collection.</title>
        <authorList>
            <person name="Nouioui I."/>
        </authorList>
    </citation>
    <scope>NUCLEOTIDE SEQUENCE [LARGE SCALE GENOMIC DNA]</scope>
    <source>
        <strain evidence="10">DSM 41886</strain>
    </source>
</reference>
<evidence type="ECO:0000256" key="6">
    <source>
        <dbReference type="ARBA" id="ARBA00023315"/>
    </source>
</evidence>
<keyword evidence="5" id="KW-0808">Transferase</keyword>
<dbReference type="Gene3D" id="3.40.50.1820">
    <property type="entry name" value="alpha/beta hydrolase"/>
    <property type="match status" value="1"/>
</dbReference>
<keyword evidence="10" id="KW-1185">Reference proteome</keyword>
<accession>A0ABU2S805</accession>
<dbReference type="GO" id="GO:0016787">
    <property type="term" value="F:hydrolase activity"/>
    <property type="evidence" value="ECO:0007669"/>
    <property type="project" value="UniProtKB-KW"/>
</dbReference>
<dbReference type="InterPro" id="IPR029058">
    <property type="entry name" value="AB_hydrolase_fold"/>
</dbReference>
<gene>
    <name evidence="9" type="ORF">RM779_21270</name>
</gene>
<evidence type="ECO:0000256" key="1">
    <source>
        <dbReference type="ARBA" id="ARBA00000697"/>
    </source>
</evidence>
<evidence type="ECO:0000256" key="5">
    <source>
        <dbReference type="ARBA" id="ARBA00022679"/>
    </source>
</evidence>
<evidence type="ECO:0000313" key="10">
    <source>
        <dbReference type="Proteomes" id="UP001183615"/>
    </source>
</evidence>
<dbReference type="EMBL" id="JAVREV010000012">
    <property type="protein sequence ID" value="MDT0445112.1"/>
    <property type="molecule type" value="Genomic_DNA"/>
</dbReference>
<evidence type="ECO:0000256" key="8">
    <source>
        <dbReference type="ARBA" id="ARBA00048109"/>
    </source>
</evidence>
<dbReference type="InterPro" id="IPR050583">
    <property type="entry name" value="Mycobacterial_A85_antigen"/>
</dbReference>
<evidence type="ECO:0000256" key="4">
    <source>
        <dbReference type="ARBA" id="ARBA00013244"/>
    </source>
</evidence>
<dbReference type="EC" id="2.3.1.20" evidence="4"/>
<keyword evidence="6" id="KW-0012">Acyltransferase</keyword>
<comment type="catalytic activity">
    <reaction evidence="1">
        <text>2 alpha,alpha'-trehalose 6-mycolate = alpha,alpha'-trehalose 6,6'-bismycolate + alpha,alpha-trehalose</text>
        <dbReference type="Rhea" id="RHEA:23472"/>
        <dbReference type="ChEBI" id="CHEBI:16551"/>
        <dbReference type="ChEBI" id="CHEBI:18195"/>
        <dbReference type="ChEBI" id="CHEBI:18234"/>
        <dbReference type="EC" id="2.3.1.122"/>
    </reaction>
</comment>
<dbReference type="PANTHER" id="PTHR48098:SF1">
    <property type="entry name" value="DIACYLGLYCEROL ACYLTRANSFERASE_MYCOLYLTRANSFERASE AG85A"/>
    <property type="match status" value="1"/>
</dbReference>
<evidence type="ECO:0000256" key="2">
    <source>
        <dbReference type="ARBA" id="ARBA00005874"/>
    </source>
</evidence>
<keyword evidence="9" id="KW-0378">Hydrolase</keyword>
<name>A0ABU2S805_9ACTN</name>
<dbReference type="Pfam" id="PF00756">
    <property type="entry name" value="Esterase"/>
    <property type="match status" value="1"/>
</dbReference>
<evidence type="ECO:0000256" key="7">
    <source>
        <dbReference type="ARBA" id="ARBA00032572"/>
    </source>
</evidence>
<sequence length="345" mass="36973">MTEGYEHSRRRFMTAAAAFGGAAAAVGLAGGARAAGRGGARVARERRTGDRLVELTIDSPALGGRETVALLTPRGWERRAAGRTWPVLWLLPGGDGDERIWTEQHLVQDIDELRDTLVVMPGMPLFGFCTDWWNGGAGGPPAVETFHLREVLPLLERDYGAGQARAVGGDSQGGFGALSYTARHPGLFRAAASYSGAVHPLAHPEVWLSGARYVGIDGTAIFGDPVAQRHLWEARDPWYLADALRRTPVYLAAGDGTAGELDGPDPEPDPFIPGTEEWVERLPDDVISLTEAICGLEARALADRLITRGTPVTAHFYPGTHGGTYGRRELRASVPLLLRALNGDG</sequence>
<dbReference type="RefSeq" id="WP_311619332.1">
    <property type="nucleotide sequence ID" value="NZ_JAVREV010000012.1"/>
</dbReference>
<comment type="caution">
    <text evidence="9">The sequence shown here is derived from an EMBL/GenBank/DDBJ whole genome shotgun (WGS) entry which is preliminary data.</text>
</comment>
<comment type="similarity">
    <text evidence="2">Belongs to the mycobacterial A85 antigen family.</text>
</comment>
<organism evidence="9 10">
    <name type="scientific">Streptomyces johnsoniae</name>
    <dbReference type="NCBI Taxonomy" id="3075532"/>
    <lineage>
        <taxon>Bacteria</taxon>
        <taxon>Bacillati</taxon>
        <taxon>Actinomycetota</taxon>
        <taxon>Actinomycetes</taxon>
        <taxon>Kitasatosporales</taxon>
        <taxon>Streptomycetaceae</taxon>
        <taxon>Streptomyces</taxon>
    </lineage>
</organism>
<evidence type="ECO:0000256" key="3">
    <source>
        <dbReference type="ARBA" id="ARBA00012820"/>
    </source>
</evidence>
<dbReference type="InterPro" id="IPR000801">
    <property type="entry name" value="Esterase-like"/>
</dbReference>
<protein>
    <recommendedName>
        <fullName evidence="7">Acyl-CoA:diacylglycerol acyltransferase</fullName>
        <ecNumber evidence="3">2.3.1.122</ecNumber>
        <ecNumber evidence="4">2.3.1.20</ecNumber>
    </recommendedName>
</protein>
<evidence type="ECO:0000313" key="9">
    <source>
        <dbReference type="EMBL" id="MDT0445112.1"/>
    </source>
</evidence>
<proteinExistence type="inferred from homology"/>
<dbReference type="Proteomes" id="UP001183615">
    <property type="component" value="Unassembled WGS sequence"/>
</dbReference>